<dbReference type="EMBL" id="JAGIZB010000003">
    <property type="protein sequence ID" value="MBP0443992.1"/>
    <property type="molecule type" value="Genomic_DNA"/>
</dbReference>
<feature type="domain" description="HpcH/HpaI aldolase/citrate lyase" evidence="5">
    <location>
        <begin position="11"/>
        <end position="208"/>
    </location>
</feature>
<dbReference type="InterPro" id="IPR015813">
    <property type="entry name" value="Pyrv/PenolPyrv_kinase-like_dom"/>
</dbReference>
<dbReference type="InterPro" id="IPR005000">
    <property type="entry name" value="Aldolase/citrate-lyase_domain"/>
</dbReference>
<evidence type="ECO:0000256" key="4">
    <source>
        <dbReference type="ARBA" id="ARBA00022842"/>
    </source>
</evidence>
<evidence type="ECO:0000313" key="6">
    <source>
        <dbReference type="EMBL" id="MBP0443992.1"/>
    </source>
</evidence>
<organism evidence="6 7">
    <name type="scientific">Pararoseomonas baculiformis</name>
    <dbReference type="NCBI Taxonomy" id="2820812"/>
    <lineage>
        <taxon>Bacteria</taxon>
        <taxon>Pseudomonadati</taxon>
        <taxon>Pseudomonadota</taxon>
        <taxon>Alphaproteobacteria</taxon>
        <taxon>Acetobacterales</taxon>
        <taxon>Acetobacteraceae</taxon>
        <taxon>Pararoseomonas</taxon>
    </lineage>
</organism>
<dbReference type="GO" id="GO:0016829">
    <property type="term" value="F:lyase activity"/>
    <property type="evidence" value="ECO:0007669"/>
    <property type="project" value="UniProtKB-KW"/>
</dbReference>
<protein>
    <submittedName>
        <fullName evidence="6">CoA ester lyase</fullName>
    </submittedName>
</protein>
<name>A0ABS4AAH2_9PROT</name>
<dbReference type="InterPro" id="IPR011206">
    <property type="entry name" value="Citrate_lyase_beta/mcl1/mcl2"/>
</dbReference>
<evidence type="ECO:0000256" key="3">
    <source>
        <dbReference type="ARBA" id="ARBA00022723"/>
    </source>
</evidence>
<keyword evidence="7" id="KW-1185">Reference proteome</keyword>
<evidence type="ECO:0000259" key="5">
    <source>
        <dbReference type="Pfam" id="PF03328"/>
    </source>
</evidence>
<reference evidence="6 7" key="1">
    <citation type="submission" date="2021-03" db="EMBL/GenBank/DDBJ databases">
        <authorList>
            <person name="So Y."/>
        </authorList>
    </citation>
    <scope>NUCLEOTIDE SEQUENCE [LARGE SCALE GENOMIC DNA]</scope>
    <source>
        <strain evidence="6 7">SSH11</strain>
    </source>
</reference>
<gene>
    <name evidence="6" type="ORF">J8J14_04310</name>
</gene>
<dbReference type="Proteomes" id="UP000681594">
    <property type="component" value="Unassembled WGS sequence"/>
</dbReference>
<dbReference type="PANTHER" id="PTHR32308">
    <property type="entry name" value="LYASE BETA SUBUNIT, PUTATIVE (AFU_ORTHOLOGUE AFUA_4G13030)-RELATED"/>
    <property type="match status" value="1"/>
</dbReference>
<comment type="cofactor">
    <cofactor evidence="1">
        <name>Mg(2+)</name>
        <dbReference type="ChEBI" id="CHEBI:18420"/>
    </cofactor>
</comment>
<dbReference type="PIRSF" id="PIRSF015582">
    <property type="entry name" value="Cit_lyase_B"/>
    <property type="match status" value="1"/>
</dbReference>
<dbReference type="Pfam" id="PF03328">
    <property type="entry name" value="HpcH_HpaI"/>
    <property type="match status" value="1"/>
</dbReference>
<dbReference type="PANTHER" id="PTHR32308:SF10">
    <property type="entry name" value="CITRATE LYASE SUBUNIT BETA"/>
    <property type="match status" value="1"/>
</dbReference>
<sequence length="265" mass="27647">MDGMGIPVTPLFVPGDRPERFAKAAASGADAVIIDLEDAVAPEKKPEARRAAAQARPEGVPLFIRINADQSAWHAEDMAAVRESPAGIILPKAEEAASLASIRAAIGPGRPIIALIESVRGLGAARELARHASALAFGSIDYAADLGIAHTREALLWARSELAFASRLAGIAAPIDGVTATIGDDALTEADARHAMEMGFGGKLLIHPRQVPAARRGFAPSEAEITWAREVLSAEGDGAVQVGGMMIDAPVRIRAERILARAPKG</sequence>
<dbReference type="Gene3D" id="3.20.20.60">
    <property type="entry name" value="Phosphoenolpyruvate-binding domains"/>
    <property type="match status" value="1"/>
</dbReference>
<proteinExistence type="inferred from homology"/>
<evidence type="ECO:0000256" key="2">
    <source>
        <dbReference type="ARBA" id="ARBA00005568"/>
    </source>
</evidence>
<keyword evidence="4" id="KW-0460">Magnesium</keyword>
<dbReference type="SUPFAM" id="SSF51621">
    <property type="entry name" value="Phosphoenolpyruvate/pyruvate domain"/>
    <property type="match status" value="1"/>
</dbReference>
<dbReference type="InterPro" id="IPR040442">
    <property type="entry name" value="Pyrv_kinase-like_dom_sf"/>
</dbReference>
<evidence type="ECO:0000256" key="1">
    <source>
        <dbReference type="ARBA" id="ARBA00001946"/>
    </source>
</evidence>
<evidence type="ECO:0000313" key="7">
    <source>
        <dbReference type="Proteomes" id="UP000681594"/>
    </source>
</evidence>
<comment type="caution">
    <text evidence="6">The sequence shown here is derived from an EMBL/GenBank/DDBJ whole genome shotgun (WGS) entry which is preliminary data.</text>
</comment>
<accession>A0ABS4AAH2</accession>
<comment type="similarity">
    <text evidence="2">Belongs to the HpcH/HpaI aldolase family.</text>
</comment>
<keyword evidence="3" id="KW-0479">Metal-binding</keyword>
<keyword evidence="6" id="KW-0456">Lyase</keyword>